<dbReference type="PROSITE" id="PS50835">
    <property type="entry name" value="IG_LIKE"/>
    <property type="match status" value="1"/>
</dbReference>
<evidence type="ECO:0000313" key="4">
    <source>
        <dbReference type="Proteomes" id="UP001190640"/>
    </source>
</evidence>
<dbReference type="GO" id="GO:0050777">
    <property type="term" value="P:negative regulation of immune response"/>
    <property type="evidence" value="ECO:0007669"/>
    <property type="project" value="InterPro"/>
</dbReference>
<keyword evidence="2" id="KW-0732">Signal</keyword>
<feature type="chain" id="PRO_5041732921" evidence="2">
    <location>
        <begin position="27"/>
        <end position="263"/>
    </location>
</feature>
<dbReference type="GO" id="GO:0009897">
    <property type="term" value="C:external side of plasma membrane"/>
    <property type="evidence" value="ECO:0007669"/>
    <property type="project" value="TreeGrafter"/>
</dbReference>
<evidence type="ECO:0000256" key="2">
    <source>
        <dbReference type="SAM" id="SignalP"/>
    </source>
</evidence>
<dbReference type="KEGG" id="emc:129332399"/>
<dbReference type="InterPro" id="IPR042379">
    <property type="entry name" value="PDCD1"/>
</dbReference>
<dbReference type="InterPro" id="IPR007110">
    <property type="entry name" value="Ig-like_dom"/>
</dbReference>
<dbReference type="GO" id="GO:0070234">
    <property type="term" value="P:positive regulation of T cell apoptotic process"/>
    <property type="evidence" value="ECO:0007669"/>
    <property type="project" value="TreeGrafter"/>
</dbReference>
<dbReference type="AlphaFoldDB" id="A0AA97JM13"/>
<name>A0AA97JM13_EUBMA</name>
<feature type="transmembrane region" description="Helical" evidence="1">
    <location>
        <begin position="165"/>
        <end position="185"/>
    </location>
</feature>
<keyword evidence="1" id="KW-1133">Transmembrane helix</keyword>
<dbReference type="PANTHER" id="PTHR15264:SF2">
    <property type="entry name" value="PROGRAMMED CELL DEATH PROTEIN 1"/>
    <property type="match status" value="1"/>
</dbReference>
<dbReference type="Pfam" id="PF07686">
    <property type="entry name" value="V-set"/>
    <property type="match status" value="1"/>
</dbReference>
<proteinExistence type="predicted"/>
<sequence>MESLQLAVMIETWALLLVFRSAPVVNQSVTCSPLRLTKPVGDAAVFTCQFSNVDHSEYNPNLYRECNESQRMKITELKENKDSGKYNISRVGSSHAFQVKILDLQKKDAGKYCCVLISMSSSQTVTESHRCILTVTERANTTIEPDMQEKEEEYDSGENGKGMPFAFIGGAGLILSLGILGIFLFNAIKGKQGERTPPAENAPLDEESPAANVFTVDYGILEFHGKAPPKHPPAEKTEYATIVFPTCKKSKKQRYCLSRTQLH</sequence>
<dbReference type="SUPFAM" id="SSF48726">
    <property type="entry name" value="Immunoglobulin"/>
    <property type="match status" value="1"/>
</dbReference>
<evidence type="ECO:0000256" key="1">
    <source>
        <dbReference type="SAM" id="Phobius"/>
    </source>
</evidence>
<dbReference type="InterPro" id="IPR003599">
    <property type="entry name" value="Ig_sub"/>
</dbReference>
<dbReference type="Gene3D" id="2.60.40.10">
    <property type="entry name" value="Immunoglobulins"/>
    <property type="match status" value="1"/>
</dbReference>
<dbReference type="GeneID" id="129332399"/>
<feature type="signal peptide" evidence="2">
    <location>
        <begin position="1"/>
        <end position="26"/>
    </location>
</feature>
<keyword evidence="1" id="KW-0472">Membrane</keyword>
<keyword evidence="4" id="KW-1185">Reference proteome</keyword>
<evidence type="ECO:0000313" key="5">
    <source>
        <dbReference type="RefSeq" id="XP_054839469.1"/>
    </source>
</evidence>
<evidence type="ECO:0000259" key="3">
    <source>
        <dbReference type="PROSITE" id="PS50835"/>
    </source>
</evidence>
<gene>
    <name evidence="5" type="primary">PDCD1</name>
</gene>
<dbReference type="PANTHER" id="PTHR15264">
    <property type="entry name" value="PROGRAMMED CELL DEATH PROTEIN 1"/>
    <property type="match status" value="1"/>
</dbReference>
<dbReference type="RefSeq" id="XP_054839469.1">
    <property type="nucleotide sequence ID" value="XM_054983494.1"/>
</dbReference>
<dbReference type="InterPro" id="IPR013106">
    <property type="entry name" value="Ig_V-set"/>
</dbReference>
<protein>
    <submittedName>
        <fullName evidence="5">Programmed cell death protein 1</fullName>
    </submittedName>
</protein>
<accession>A0AA97JM13</accession>
<organism evidence="4 5">
    <name type="scientific">Eublepharis macularius</name>
    <name type="common">Leopard gecko</name>
    <name type="synonym">Cyrtodactylus macularius</name>
    <dbReference type="NCBI Taxonomy" id="481883"/>
    <lineage>
        <taxon>Eukaryota</taxon>
        <taxon>Metazoa</taxon>
        <taxon>Chordata</taxon>
        <taxon>Craniata</taxon>
        <taxon>Vertebrata</taxon>
        <taxon>Euteleostomi</taxon>
        <taxon>Lepidosauria</taxon>
        <taxon>Squamata</taxon>
        <taxon>Bifurcata</taxon>
        <taxon>Gekkota</taxon>
        <taxon>Eublepharidae</taxon>
        <taxon>Eublepharinae</taxon>
        <taxon>Eublepharis</taxon>
    </lineage>
</organism>
<reference evidence="5" key="1">
    <citation type="submission" date="2025-08" db="UniProtKB">
        <authorList>
            <consortium name="RefSeq"/>
        </authorList>
    </citation>
    <scope>IDENTIFICATION</scope>
    <source>
        <tissue evidence="5">Blood</tissue>
    </source>
</reference>
<dbReference type="InterPro" id="IPR036179">
    <property type="entry name" value="Ig-like_dom_sf"/>
</dbReference>
<keyword evidence="1" id="KW-0812">Transmembrane</keyword>
<dbReference type="CTD" id="5133"/>
<dbReference type="SMART" id="SM00409">
    <property type="entry name" value="IG"/>
    <property type="match status" value="1"/>
</dbReference>
<feature type="domain" description="Ig-like" evidence="3">
    <location>
        <begin position="23"/>
        <end position="126"/>
    </location>
</feature>
<dbReference type="Proteomes" id="UP001190640">
    <property type="component" value="Chromosome 6"/>
</dbReference>
<dbReference type="InterPro" id="IPR013783">
    <property type="entry name" value="Ig-like_fold"/>
</dbReference>